<dbReference type="Pfam" id="PF03564">
    <property type="entry name" value="DUF1759"/>
    <property type="match status" value="1"/>
</dbReference>
<dbReference type="GO" id="GO:0071897">
    <property type="term" value="P:DNA biosynthetic process"/>
    <property type="evidence" value="ECO:0007669"/>
    <property type="project" value="UniProtKB-ARBA"/>
</dbReference>
<dbReference type="InterPro" id="IPR021109">
    <property type="entry name" value="Peptidase_aspartic_dom_sf"/>
</dbReference>
<accession>A0A8D8SBQ0</accession>
<dbReference type="InterPro" id="IPR036397">
    <property type="entry name" value="RNaseH_sf"/>
</dbReference>
<feature type="domain" description="Integrase catalytic" evidence="1">
    <location>
        <begin position="1401"/>
        <end position="1604"/>
    </location>
</feature>
<dbReference type="Gene3D" id="2.40.70.10">
    <property type="entry name" value="Acid Proteases"/>
    <property type="match status" value="1"/>
</dbReference>
<dbReference type="PANTHER" id="PTHR47331">
    <property type="entry name" value="PHD-TYPE DOMAIN-CONTAINING PROTEIN"/>
    <property type="match status" value="1"/>
</dbReference>
<dbReference type="Gene3D" id="3.30.70.270">
    <property type="match status" value="1"/>
</dbReference>
<dbReference type="SUPFAM" id="SSF53098">
    <property type="entry name" value="Ribonuclease H-like"/>
    <property type="match status" value="1"/>
</dbReference>
<dbReference type="PANTHER" id="PTHR47331:SF1">
    <property type="entry name" value="GAG-LIKE PROTEIN"/>
    <property type="match status" value="1"/>
</dbReference>
<reference evidence="2" key="1">
    <citation type="submission" date="2021-05" db="EMBL/GenBank/DDBJ databases">
        <authorList>
            <person name="Alioto T."/>
            <person name="Alioto T."/>
            <person name="Gomez Garrido J."/>
        </authorList>
    </citation>
    <scope>NUCLEOTIDE SEQUENCE</scope>
</reference>
<dbReference type="GO" id="GO:0042575">
    <property type="term" value="C:DNA polymerase complex"/>
    <property type="evidence" value="ECO:0007669"/>
    <property type="project" value="UniProtKB-ARBA"/>
</dbReference>
<dbReference type="EMBL" id="HBUF01210258">
    <property type="protein sequence ID" value="CAG6665340.1"/>
    <property type="molecule type" value="Transcribed_RNA"/>
</dbReference>
<dbReference type="InterPro" id="IPR040676">
    <property type="entry name" value="DUF5641"/>
</dbReference>
<dbReference type="Gene3D" id="3.10.10.10">
    <property type="entry name" value="HIV Type 1 Reverse Transcriptase, subunit A, domain 1"/>
    <property type="match status" value="1"/>
</dbReference>
<dbReference type="SUPFAM" id="SSF56672">
    <property type="entry name" value="DNA/RNA polymerases"/>
    <property type="match status" value="1"/>
</dbReference>
<dbReference type="InterPro" id="IPR041588">
    <property type="entry name" value="Integrase_H2C2"/>
</dbReference>
<dbReference type="InterPro" id="IPR005312">
    <property type="entry name" value="DUF1759"/>
</dbReference>
<dbReference type="Pfam" id="PF05380">
    <property type="entry name" value="Peptidase_A17"/>
    <property type="match status" value="1"/>
</dbReference>
<dbReference type="Gene3D" id="3.30.420.10">
    <property type="entry name" value="Ribonuclease H-like superfamily/Ribonuclease H"/>
    <property type="match status" value="1"/>
</dbReference>
<dbReference type="PROSITE" id="PS50994">
    <property type="entry name" value="INTEGRASE"/>
    <property type="match status" value="1"/>
</dbReference>
<dbReference type="Pfam" id="PF18701">
    <property type="entry name" value="DUF5641"/>
    <property type="match status" value="1"/>
</dbReference>
<dbReference type="GO" id="GO:0003676">
    <property type="term" value="F:nucleic acid binding"/>
    <property type="evidence" value="ECO:0007669"/>
    <property type="project" value="InterPro"/>
</dbReference>
<dbReference type="InterPro" id="IPR043128">
    <property type="entry name" value="Rev_trsase/Diguanyl_cyclase"/>
</dbReference>
<protein>
    <recommendedName>
        <fullName evidence="1">Integrase catalytic domain-containing protein</fullName>
    </recommendedName>
</protein>
<dbReference type="Pfam" id="PF17921">
    <property type="entry name" value="Integrase_H2C2"/>
    <property type="match status" value="1"/>
</dbReference>
<dbReference type="InterPro" id="IPR001584">
    <property type="entry name" value="Integrase_cat-core"/>
</dbReference>
<sequence length="1720" mass="194836">MSDQVRSTLLRAKKLLFSDRMTELHTVSQKVNVDKTLKGTLLEKAVDIDKLRSDFESVIEELETIEIKANSDYQPTFEGLDSFMDMYSSVKYAVQKFQGASNTKSTSPVEVPKIPVLDLPSFNGNPRDWPIFYETFKSVIHTNKSLSDDQKVQYLISRLKDQALSLCSGIPPIGSNYETIFKALTDRYQDVRSLASYYIDNILNFKTIKEESKAEYNNFIDQFGASVAALRALKIENLDEFLLYAIGIKKLDVEMRKKFETKFLENEGLPLYSDLIKFVQDYVRVIERTDRVAPVSKFVPTRNRSHMVSMVAASSHNEDTSCQVCKKGKHPLFQCGEFGKMEPSQRFEQVKSLKLCFNCFSPHHSVIRCSSKHTCKICKYKHHTMLHLNSYAKFSAEEPKPSSNHVKTQDSVVACCSASSSSSHVKHHTVLLATVKVNVRNTSGEDIKVRMLLDSGSMCNFITKSCCSKLGLKYQPATLSVSGVGSSVSETKGITSFQFSSRFDNNKHYVVPNALVIDKISKLPTCHVDVHSLKYLEGLQLSDDTFHTPGNIDCLIGAELFPQIVKHRRVMPNDSPVILESELGDIIMGQVPALSSGGVPASFHVSHVSPEEPLETIVKKFWHMEEVPSPADELTLEEKKCDKYFVSTTQRLANGRYSVSLPFKVSPSNLGNSHEIAKKRLLNLEKKFQIDPEFYMNYKKAINAYMDDGHASLVQSYDTNSESYFMSHFAVVRLNRLTTKTRIVFDNSCVTSTGVSLNDVLHTGPMLYKSLFDLLTKFRLFPFAYTGDIKAMFLQVVIQEPDRKYQRFLWRDSTSQPIQCYEMERLVFGARPSPFLAQRVLLQLASDEGIRYPEAAMELSQNFYMDDYLSSYLDKEEAVSTVTKLVSLLQEGGFELTKLASNDIDSLNRVSKSDKSIECVEWDTDTCLKVLGVQWNPTEDCFTFKVNLEDLVFTKRGILSTVAKIFDILGLISPVITFAKLIIKDLWRLKIDWDEKLPDSICQKWKKFVQELYLLQDLKIARHLSIVKDSTVRLIGFCDASFAAMGVCVYAHVDTGGVINTHLICAKSKIAPTKYVTIPRLELCSSLLLAKLMDSVLKTFQSKYEIEQVICFSDSKVALYWISSESVRWKTFVANRVTKIQELVSEDKWFHVKGTENPADCLSRGITPKELISHKLWSNGPTWLPSPVHTWMLSSVNESALSEQMSNDKLLEEKLNVLHIIGSSKKSEENVLLKLSLRISKWNILLRTVALVLKFCHLLPGGTITVQDLETSELKLIQALQNEVFCDDLKNLKNNKPISHSLLKLRPFVKDNTLLCGGRISNANQIGYHHAHPIILPKKHHIVNLLINYEHEKNLHTGPQLLLSIIRKKYWIIGGRDIVRQQVMKCVVCFKNNPKTVNPIMADLPPCRVQESKAFLHCGVDYAGPFNVTISRHRGVKTQKAYLCLFICMTTKALHLELASSLTTEAFLSCLRRFIARRGTVKVLYCDQGTNFVGASNMLSDMYKFLDSKPFKDAFENELLNQRIVFRFNPPASPHFGGLWESNVRQVKTHLYKVIGSQILSYEELYTIFTEIESICNSKPLCPIDSDASAPQALTPAHFLMQQPAEGLLCAGEVPLPLSQRFKLVSQLVQSFWKRFSNEYLSQLQERAKWLKDDVQLKPGLLVLIKSDNSPVLSWPLGRILEVFPGQDDVVRVARVQVKGGELRRPAVKLCPLPNQEGFE</sequence>
<name>A0A8D8SBQ0_9HEMI</name>
<evidence type="ECO:0000259" key="1">
    <source>
        <dbReference type="PROSITE" id="PS50994"/>
    </source>
</evidence>
<proteinExistence type="predicted"/>
<dbReference type="InterPro" id="IPR043502">
    <property type="entry name" value="DNA/RNA_pol_sf"/>
</dbReference>
<dbReference type="InterPro" id="IPR012337">
    <property type="entry name" value="RNaseH-like_sf"/>
</dbReference>
<organism evidence="2">
    <name type="scientific">Cacopsylla melanoneura</name>
    <dbReference type="NCBI Taxonomy" id="428564"/>
    <lineage>
        <taxon>Eukaryota</taxon>
        <taxon>Metazoa</taxon>
        <taxon>Ecdysozoa</taxon>
        <taxon>Arthropoda</taxon>
        <taxon>Hexapoda</taxon>
        <taxon>Insecta</taxon>
        <taxon>Pterygota</taxon>
        <taxon>Neoptera</taxon>
        <taxon>Paraneoptera</taxon>
        <taxon>Hemiptera</taxon>
        <taxon>Sternorrhyncha</taxon>
        <taxon>Psylloidea</taxon>
        <taxon>Psyllidae</taxon>
        <taxon>Psyllinae</taxon>
        <taxon>Cacopsylla</taxon>
    </lineage>
</organism>
<dbReference type="GO" id="GO:0015074">
    <property type="term" value="P:DNA integration"/>
    <property type="evidence" value="ECO:0007669"/>
    <property type="project" value="InterPro"/>
</dbReference>
<evidence type="ECO:0000313" key="2">
    <source>
        <dbReference type="EMBL" id="CAG6665340.1"/>
    </source>
</evidence>
<dbReference type="InterPro" id="IPR008042">
    <property type="entry name" value="Retrotrans_Pao"/>
</dbReference>